<keyword evidence="3" id="KW-1185">Reference proteome</keyword>
<feature type="region of interest" description="Disordered" evidence="1">
    <location>
        <begin position="129"/>
        <end position="164"/>
    </location>
</feature>
<evidence type="ECO:0000313" key="3">
    <source>
        <dbReference type="Proteomes" id="UP000242519"/>
    </source>
</evidence>
<gene>
    <name evidence="2" type="ORF">B2J93_8614</name>
</gene>
<dbReference type="OrthoDB" id="3515983at2759"/>
<proteinExistence type="predicted"/>
<evidence type="ECO:0000313" key="2">
    <source>
        <dbReference type="EMBL" id="OWP00043.1"/>
    </source>
</evidence>
<feature type="compositionally biased region" description="Basic and acidic residues" evidence="1">
    <location>
        <begin position="129"/>
        <end position="147"/>
    </location>
</feature>
<feature type="compositionally biased region" description="Polar residues" evidence="1">
    <location>
        <begin position="1"/>
        <end position="33"/>
    </location>
</feature>
<dbReference type="Proteomes" id="UP000242519">
    <property type="component" value="Unassembled WGS sequence"/>
</dbReference>
<feature type="region of interest" description="Disordered" evidence="1">
    <location>
        <begin position="1"/>
        <end position="60"/>
    </location>
</feature>
<dbReference type="AlphaFoldDB" id="A0A218YXK9"/>
<sequence length="199" mass="22304">MSQSPTAGELSRYNNSTSVAGLTQHDSTPTANNAHIAEHNLAATSTRTGQGEHDDQTSSYAPYALSSKDWLLFNSSLPAIEYETDRFFEDADACVGTSPAASTPDARSSGGAALLDLSDLHEELRVLDSREEHCTGRLAPERPLQDEGEREDEDEDEEEQEQEDLLYDWAWDYQRHEWIATKFEGEPYTTARRPPRPQR</sequence>
<reference evidence="2 3" key="1">
    <citation type="submission" date="2017-04" db="EMBL/GenBank/DDBJ databases">
        <title>Draft genome sequence of Marssonina coronaria NL1: causal agent of apple blotch.</title>
        <authorList>
            <person name="Cheng Q."/>
        </authorList>
    </citation>
    <scope>NUCLEOTIDE SEQUENCE [LARGE SCALE GENOMIC DNA]</scope>
    <source>
        <strain evidence="2 3">NL1</strain>
    </source>
</reference>
<feature type="compositionally biased region" description="Acidic residues" evidence="1">
    <location>
        <begin position="148"/>
        <end position="164"/>
    </location>
</feature>
<name>A0A218YXK9_9HELO</name>
<protein>
    <submittedName>
        <fullName evidence="2">Uncharacterized protein</fullName>
    </submittedName>
</protein>
<dbReference type="EMBL" id="MZNU01000336">
    <property type="protein sequence ID" value="OWP00043.1"/>
    <property type="molecule type" value="Genomic_DNA"/>
</dbReference>
<organism evidence="2 3">
    <name type="scientific">Diplocarpon coronariae</name>
    <dbReference type="NCBI Taxonomy" id="2795749"/>
    <lineage>
        <taxon>Eukaryota</taxon>
        <taxon>Fungi</taxon>
        <taxon>Dikarya</taxon>
        <taxon>Ascomycota</taxon>
        <taxon>Pezizomycotina</taxon>
        <taxon>Leotiomycetes</taxon>
        <taxon>Helotiales</taxon>
        <taxon>Drepanopezizaceae</taxon>
        <taxon>Diplocarpon</taxon>
    </lineage>
</organism>
<comment type="caution">
    <text evidence="2">The sequence shown here is derived from an EMBL/GenBank/DDBJ whole genome shotgun (WGS) entry which is preliminary data.</text>
</comment>
<dbReference type="InParanoid" id="A0A218YXK9"/>
<accession>A0A218YXK9</accession>
<evidence type="ECO:0000256" key="1">
    <source>
        <dbReference type="SAM" id="MobiDB-lite"/>
    </source>
</evidence>